<keyword evidence="2" id="KW-1185">Reference proteome</keyword>
<dbReference type="Proteomes" id="UP001055879">
    <property type="component" value="Linkage Group LG11"/>
</dbReference>
<reference evidence="1 2" key="2">
    <citation type="journal article" date="2022" name="Mol. Ecol. Resour.">
        <title>The genomes of chicory, endive, great burdock and yacon provide insights into Asteraceae paleo-polyploidization history and plant inulin production.</title>
        <authorList>
            <person name="Fan W."/>
            <person name="Wang S."/>
            <person name="Wang H."/>
            <person name="Wang A."/>
            <person name="Jiang F."/>
            <person name="Liu H."/>
            <person name="Zhao H."/>
            <person name="Xu D."/>
            <person name="Zhang Y."/>
        </authorList>
    </citation>
    <scope>NUCLEOTIDE SEQUENCE [LARGE SCALE GENOMIC DNA]</scope>
    <source>
        <strain evidence="2">cv. Niubang</strain>
    </source>
</reference>
<protein>
    <submittedName>
        <fullName evidence="1">Uncharacterized protein</fullName>
    </submittedName>
</protein>
<proteinExistence type="predicted"/>
<dbReference type="EMBL" id="CM042057">
    <property type="protein sequence ID" value="KAI3691972.1"/>
    <property type="molecule type" value="Genomic_DNA"/>
</dbReference>
<name>A0ACB8Z1X8_ARCLA</name>
<reference evidence="2" key="1">
    <citation type="journal article" date="2022" name="Mol. Ecol. Resour.">
        <title>The genomes of chicory, endive, great burdock and yacon provide insights into Asteraceae palaeo-polyploidization history and plant inulin production.</title>
        <authorList>
            <person name="Fan W."/>
            <person name="Wang S."/>
            <person name="Wang H."/>
            <person name="Wang A."/>
            <person name="Jiang F."/>
            <person name="Liu H."/>
            <person name="Zhao H."/>
            <person name="Xu D."/>
            <person name="Zhang Y."/>
        </authorList>
    </citation>
    <scope>NUCLEOTIDE SEQUENCE [LARGE SCALE GENOMIC DNA]</scope>
    <source>
        <strain evidence="2">cv. Niubang</strain>
    </source>
</reference>
<sequence length="112" mass="12144">MSDSFTKFGYTVVVVAPTVALVVVAPAESFDREELHSSNFIPLLSLLDGELRWRGASFQQLQAVVVAPAGSSEDGSKEKEAKGNQKSAVASPVDLVPEEPENIPEKKMTERR</sequence>
<evidence type="ECO:0000313" key="2">
    <source>
        <dbReference type="Proteomes" id="UP001055879"/>
    </source>
</evidence>
<organism evidence="1 2">
    <name type="scientific">Arctium lappa</name>
    <name type="common">Greater burdock</name>
    <name type="synonym">Lappa major</name>
    <dbReference type="NCBI Taxonomy" id="4217"/>
    <lineage>
        <taxon>Eukaryota</taxon>
        <taxon>Viridiplantae</taxon>
        <taxon>Streptophyta</taxon>
        <taxon>Embryophyta</taxon>
        <taxon>Tracheophyta</taxon>
        <taxon>Spermatophyta</taxon>
        <taxon>Magnoliopsida</taxon>
        <taxon>eudicotyledons</taxon>
        <taxon>Gunneridae</taxon>
        <taxon>Pentapetalae</taxon>
        <taxon>asterids</taxon>
        <taxon>campanulids</taxon>
        <taxon>Asterales</taxon>
        <taxon>Asteraceae</taxon>
        <taxon>Carduoideae</taxon>
        <taxon>Cardueae</taxon>
        <taxon>Arctiinae</taxon>
        <taxon>Arctium</taxon>
    </lineage>
</organism>
<accession>A0ACB8Z1X8</accession>
<gene>
    <name evidence="1" type="ORF">L6452_31776</name>
</gene>
<comment type="caution">
    <text evidence="1">The sequence shown here is derived from an EMBL/GenBank/DDBJ whole genome shotgun (WGS) entry which is preliminary data.</text>
</comment>
<evidence type="ECO:0000313" key="1">
    <source>
        <dbReference type="EMBL" id="KAI3691972.1"/>
    </source>
</evidence>